<proteinExistence type="predicted"/>
<organism evidence="2 3">
    <name type="scientific">Phyllosticta citrichinensis</name>
    <dbReference type="NCBI Taxonomy" id="1130410"/>
    <lineage>
        <taxon>Eukaryota</taxon>
        <taxon>Fungi</taxon>
        <taxon>Dikarya</taxon>
        <taxon>Ascomycota</taxon>
        <taxon>Pezizomycotina</taxon>
        <taxon>Dothideomycetes</taxon>
        <taxon>Dothideomycetes incertae sedis</taxon>
        <taxon>Botryosphaeriales</taxon>
        <taxon>Phyllostictaceae</taxon>
        <taxon>Phyllosticta</taxon>
    </lineage>
</organism>
<accession>A0ABR1XWI3</accession>
<evidence type="ECO:0000256" key="1">
    <source>
        <dbReference type="SAM" id="MobiDB-lite"/>
    </source>
</evidence>
<evidence type="ECO:0000313" key="3">
    <source>
        <dbReference type="Proteomes" id="UP001456524"/>
    </source>
</evidence>
<sequence length="190" mass="21564">MACHIMRTLNNALFQKLHILGDGQNSGFRYELTHWAFHIRMSEQCWPEEERGNEDVADQWEQLYEYIDTFMSSKAFQGWSYFPKVHYAARFGLLGTLQRLADAGEDLNALKDGCNLLHMVCLGEGDYISSREHGGDTSQPSSRRSKRHKTTIHTSDHTSSVGPGSRQSHNQSCSNAAQPWSRARCFGQHG</sequence>
<name>A0ABR1XWI3_9PEZI</name>
<dbReference type="Proteomes" id="UP001456524">
    <property type="component" value="Unassembled WGS sequence"/>
</dbReference>
<feature type="compositionally biased region" description="Polar residues" evidence="1">
    <location>
        <begin position="157"/>
        <end position="175"/>
    </location>
</feature>
<keyword evidence="3" id="KW-1185">Reference proteome</keyword>
<evidence type="ECO:0008006" key="4">
    <source>
        <dbReference type="Google" id="ProtNLM"/>
    </source>
</evidence>
<comment type="caution">
    <text evidence="2">The sequence shown here is derived from an EMBL/GenBank/DDBJ whole genome shotgun (WGS) entry which is preliminary data.</text>
</comment>
<dbReference type="EMBL" id="JBBWUH010000004">
    <property type="protein sequence ID" value="KAK8169621.1"/>
    <property type="molecule type" value="Genomic_DNA"/>
</dbReference>
<feature type="region of interest" description="Disordered" evidence="1">
    <location>
        <begin position="131"/>
        <end position="175"/>
    </location>
</feature>
<reference evidence="2 3" key="1">
    <citation type="journal article" date="2022" name="G3 (Bethesda)">
        <title>Enemy or ally: a genomic approach to elucidate the lifestyle of Phyllosticta citrichinaensis.</title>
        <authorList>
            <person name="Buijs V.A."/>
            <person name="Groenewald J.Z."/>
            <person name="Haridas S."/>
            <person name="LaButti K.M."/>
            <person name="Lipzen A."/>
            <person name="Martin F.M."/>
            <person name="Barry K."/>
            <person name="Grigoriev I.V."/>
            <person name="Crous P.W."/>
            <person name="Seidl M.F."/>
        </authorList>
    </citation>
    <scope>NUCLEOTIDE SEQUENCE [LARGE SCALE GENOMIC DNA]</scope>
    <source>
        <strain evidence="2 3">CBS 129764</strain>
    </source>
</reference>
<gene>
    <name evidence="2" type="ORF">IWX90DRAFT_430434</name>
</gene>
<evidence type="ECO:0000313" key="2">
    <source>
        <dbReference type="EMBL" id="KAK8169621.1"/>
    </source>
</evidence>
<protein>
    <recommendedName>
        <fullName evidence="4">Transposase</fullName>
    </recommendedName>
</protein>